<dbReference type="RefSeq" id="WP_344682449.1">
    <property type="nucleotide sequence ID" value="NZ_BAAAUX010000018.1"/>
</dbReference>
<dbReference type="EMBL" id="BAAAUX010000018">
    <property type="protein sequence ID" value="GAA2803337.1"/>
    <property type="molecule type" value="Genomic_DNA"/>
</dbReference>
<gene>
    <name evidence="3" type="ORF">GCM10010470_43070</name>
</gene>
<dbReference type="PANTHER" id="PTHR19328:SF13">
    <property type="entry name" value="HIPL1 PROTEIN"/>
    <property type="match status" value="1"/>
</dbReference>
<dbReference type="PANTHER" id="PTHR19328">
    <property type="entry name" value="HEDGEHOG-INTERACTING PROTEIN"/>
    <property type="match status" value="1"/>
</dbReference>
<evidence type="ECO:0000313" key="3">
    <source>
        <dbReference type="EMBL" id="GAA2803337.1"/>
    </source>
</evidence>
<dbReference type="Pfam" id="PF07995">
    <property type="entry name" value="GSDH"/>
    <property type="match status" value="1"/>
</dbReference>
<dbReference type="Proteomes" id="UP001500979">
    <property type="component" value="Unassembled WGS sequence"/>
</dbReference>
<dbReference type="InterPro" id="IPR012938">
    <property type="entry name" value="Glc/Sorbosone_DH"/>
</dbReference>
<sequence length="344" mass="36742">MKVRRSAVLTFATALALGCGSGPAVAAPAEVTPIATGLEIPWGLAFLPDGSGLFTQRETGQIMSIKDGQVTEVQRVTDSRPTDGEGGLMGIAVSPDYADDQTVFVFYTTAEDNRIAKLKLGEQPQPIVTGIAKNRFHNGGRLAFGPDGMLYATTGDAQNPDSSQDAKSLNGKILRMTPDGRPAPDNPFGDSLVYSLGHRNPQGLSWDEKGGLHAAEPGQNTWDEVNRVEPGKNYGWPKCEGPCDDEAYVDPLVTWPTSEASPSGLEVHNGAIYVAAMRGQRLWQVPLNADGTVGEPKALFQGDYGRLRAVENAPDGSLWVTTTNRDQNGDPAPEDDRILRVAGL</sequence>
<dbReference type="SUPFAM" id="SSF50952">
    <property type="entry name" value="Soluble quinoprotein glucose dehydrogenase"/>
    <property type="match status" value="1"/>
</dbReference>
<dbReference type="PROSITE" id="PS51257">
    <property type="entry name" value="PROKAR_LIPOPROTEIN"/>
    <property type="match status" value="1"/>
</dbReference>
<organism evidence="3 4">
    <name type="scientific">Saccharopolyspora taberi</name>
    <dbReference type="NCBI Taxonomy" id="60895"/>
    <lineage>
        <taxon>Bacteria</taxon>
        <taxon>Bacillati</taxon>
        <taxon>Actinomycetota</taxon>
        <taxon>Actinomycetes</taxon>
        <taxon>Pseudonocardiales</taxon>
        <taxon>Pseudonocardiaceae</taxon>
        <taxon>Saccharopolyspora</taxon>
    </lineage>
</organism>
<dbReference type="InterPro" id="IPR011041">
    <property type="entry name" value="Quinoprot_gluc/sorb_DH_b-prop"/>
</dbReference>
<keyword evidence="1" id="KW-0732">Signal</keyword>
<evidence type="ECO:0000313" key="4">
    <source>
        <dbReference type="Proteomes" id="UP001500979"/>
    </source>
</evidence>
<accession>A0ABN3VGL0</accession>
<proteinExistence type="predicted"/>
<dbReference type="InterPro" id="IPR011042">
    <property type="entry name" value="6-blade_b-propeller_TolB-like"/>
</dbReference>
<keyword evidence="4" id="KW-1185">Reference proteome</keyword>
<feature type="signal peptide" evidence="1">
    <location>
        <begin position="1"/>
        <end position="26"/>
    </location>
</feature>
<name>A0ABN3VGL0_9PSEU</name>
<dbReference type="Gene3D" id="2.120.10.30">
    <property type="entry name" value="TolB, C-terminal domain"/>
    <property type="match status" value="1"/>
</dbReference>
<reference evidence="3 4" key="1">
    <citation type="journal article" date="2019" name="Int. J. Syst. Evol. Microbiol.">
        <title>The Global Catalogue of Microorganisms (GCM) 10K type strain sequencing project: providing services to taxonomists for standard genome sequencing and annotation.</title>
        <authorList>
            <consortium name="The Broad Institute Genomics Platform"/>
            <consortium name="The Broad Institute Genome Sequencing Center for Infectious Disease"/>
            <person name="Wu L."/>
            <person name="Ma J."/>
        </authorList>
    </citation>
    <scope>NUCLEOTIDE SEQUENCE [LARGE SCALE GENOMIC DNA]</scope>
    <source>
        <strain evidence="3 4">JCM 9383</strain>
    </source>
</reference>
<evidence type="ECO:0000259" key="2">
    <source>
        <dbReference type="Pfam" id="PF07995"/>
    </source>
</evidence>
<feature type="domain" description="Glucose/Sorbosone dehydrogenase" evidence="2">
    <location>
        <begin position="38"/>
        <end position="327"/>
    </location>
</feature>
<feature type="chain" id="PRO_5047121282" evidence="1">
    <location>
        <begin position="27"/>
        <end position="344"/>
    </location>
</feature>
<protein>
    <submittedName>
        <fullName evidence="3">PQQ-dependent sugar dehydrogenase</fullName>
    </submittedName>
</protein>
<evidence type="ECO:0000256" key="1">
    <source>
        <dbReference type="SAM" id="SignalP"/>
    </source>
</evidence>
<comment type="caution">
    <text evidence="3">The sequence shown here is derived from an EMBL/GenBank/DDBJ whole genome shotgun (WGS) entry which is preliminary data.</text>
</comment>